<proteinExistence type="predicted"/>
<accession>A0A158APG9</accession>
<gene>
    <name evidence="1" type="ORF">AWB76_02803</name>
</gene>
<reference evidence="2" key="1">
    <citation type="submission" date="2016-01" db="EMBL/GenBank/DDBJ databases">
        <authorList>
            <person name="Peeters Charlotte."/>
        </authorList>
    </citation>
    <scope>NUCLEOTIDE SEQUENCE [LARGE SCALE GENOMIC DNA]</scope>
</reference>
<keyword evidence="2" id="KW-1185">Reference proteome</keyword>
<dbReference type="EMBL" id="FCOI02000007">
    <property type="protein sequence ID" value="SAK59734.1"/>
    <property type="molecule type" value="Genomic_DNA"/>
</dbReference>
<evidence type="ECO:0000313" key="1">
    <source>
        <dbReference type="EMBL" id="SAK59734.1"/>
    </source>
</evidence>
<dbReference type="AlphaFoldDB" id="A0A158APG9"/>
<name>A0A158APG9_9BURK</name>
<dbReference type="RefSeq" id="WP_157696121.1">
    <property type="nucleotide sequence ID" value="NZ_FCOI02000007.1"/>
</dbReference>
<protein>
    <submittedName>
        <fullName evidence="1">Uncharacterized protein</fullName>
    </submittedName>
</protein>
<organism evidence="1 2">
    <name type="scientific">Caballeronia temeraria</name>
    <dbReference type="NCBI Taxonomy" id="1777137"/>
    <lineage>
        <taxon>Bacteria</taxon>
        <taxon>Pseudomonadati</taxon>
        <taxon>Pseudomonadota</taxon>
        <taxon>Betaproteobacteria</taxon>
        <taxon>Burkholderiales</taxon>
        <taxon>Burkholderiaceae</taxon>
        <taxon>Caballeronia</taxon>
    </lineage>
</organism>
<evidence type="ECO:0000313" key="2">
    <source>
        <dbReference type="Proteomes" id="UP000054624"/>
    </source>
</evidence>
<dbReference type="OrthoDB" id="9914289at2"/>
<dbReference type="Proteomes" id="UP000054624">
    <property type="component" value="Unassembled WGS sequence"/>
</dbReference>
<dbReference type="STRING" id="1777137.AWB76_02803"/>
<sequence>MLQEVEGTTSTLLTRSKRCPNRAIERNSDGYTRALMRVRHVQDIAHRQSVEIRLRQGRHISIPDFNDRIREAQRSLLPALADYRHFTMALSVLDVEAYRSIENVFTVNANVAVRCCEDARQFAVPLAGVTLTIQEHMTRVRDALGDICAAAEPILAWLEMRGGVQIETVLVTAQ</sequence>